<dbReference type="PANTHER" id="PTHR43284:SF1">
    <property type="entry name" value="ASPARAGINE SYNTHETASE"/>
    <property type="match status" value="1"/>
</dbReference>
<dbReference type="Proteomes" id="UP000265725">
    <property type="component" value="Chromosome"/>
</dbReference>
<feature type="active site" description="For GATase activity" evidence="9">
    <location>
        <position position="2"/>
    </location>
</feature>
<evidence type="ECO:0000256" key="10">
    <source>
        <dbReference type="PIRSR" id="PIRSR001589-2"/>
    </source>
</evidence>
<dbReference type="Gene3D" id="3.60.20.10">
    <property type="entry name" value="Glutamine Phosphoribosylpyrophosphate, subunit 1, domain 1"/>
    <property type="match status" value="1"/>
</dbReference>
<dbReference type="InterPro" id="IPR017932">
    <property type="entry name" value="GATase_2_dom"/>
</dbReference>
<dbReference type="InterPro" id="IPR051786">
    <property type="entry name" value="ASN_synthetase/amidase"/>
</dbReference>
<dbReference type="EMBL" id="CP032418">
    <property type="protein sequence ID" value="AYC30327.1"/>
    <property type="molecule type" value="Genomic_DNA"/>
</dbReference>
<sequence length="615" mass="70404">MCGIVGWIDFTKRMKEQQDIVLKMTRTLANRGPDAENVWTTDSVAFGHRRLAVVDIDGGRQPMTRTTERGDYTVCYNGELYNTEELRQELHLKGYRFRGHSDTEVLLTSYIEWKEHCVEKLNGIFAFAIWDAEAETLFIARDRLGVKPLFYANTSTGLLFASEIKALLAHPEVSPTLTREGLTEVLALGPSRKPGSGVFHGISELRPAHAILYSNKSNHIYRYWNVQSQAHEHSLEETIEEVRYLVSDAIQKQLVSDVPLCTFLSGGLDSSAISAVANKTYNEKHASPLHTYSIDFAENYKHFMQNHFQPTSDAPYIEKMTTHLSSTHRAVTLSQEYVAALLYDALLARDMPGMADVDSSLLGFSRIIRSDFTVALSGECADEIFGGYPWFHSPETHNKTFPWIRSSKERGNLLRDTWQKRLALEEFAYSSYAELTNEAPLLPGESEEQVALRKLFYINMTSFMATLLERKDRMSMAASLEVRVPFADHRLVEYAWNIPWEMKNLQNQEKGILRKAMEGILPHDVLYRKKSPYPKTHHPQFAELVQAQLVTVLKHKSSILQELFDYNQLQQLLDTRGSSFTTPWFGQLMTGPQLLAYLLQFHYWFEEYGIQLVES</sequence>
<evidence type="ECO:0000256" key="7">
    <source>
        <dbReference type="ARBA" id="ARBA00022962"/>
    </source>
</evidence>
<keyword evidence="6 9" id="KW-0061">Asparagine biosynthesis</keyword>
<comment type="pathway">
    <text evidence="1">Amino-acid biosynthesis; L-asparagine biosynthesis; L-asparagine from L-aspartate (L-Gln route): step 1/1.</text>
</comment>
<keyword evidence="4 10" id="KW-0547">Nucleotide-binding</keyword>
<keyword evidence="14" id="KW-1185">Reference proteome</keyword>
<dbReference type="GO" id="GO:0005524">
    <property type="term" value="F:ATP binding"/>
    <property type="evidence" value="ECO:0007669"/>
    <property type="project" value="UniProtKB-KW"/>
</dbReference>
<dbReference type="RefSeq" id="WP_119884044.1">
    <property type="nucleotide sequence ID" value="NZ_CP032418.1"/>
</dbReference>
<dbReference type="AlphaFoldDB" id="A0A385YWP8"/>
<dbReference type="InterPro" id="IPR001962">
    <property type="entry name" value="Asn_synthase"/>
</dbReference>
<evidence type="ECO:0000259" key="12">
    <source>
        <dbReference type="PROSITE" id="PS51278"/>
    </source>
</evidence>
<evidence type="ECO:0000256" key="3">
    <source>
        <dbReference type="ARBA" id="ARBA00012737"/>
    </source>
</evidence>
<evidence type="ECO:0000256" key="2">
    <source>
        <dbReference type="ARBA" id="ARBA00005752"/>
    </source>
</evidence>
<dbReference type="Gene3D" id="3.40.50.620">
    <property type="entry name" value="HUPs"/>
    <property type="match status" value="1"/>
</dbReference>
<dbReference type="InterPro" id="IPR029055">
    <property type="entry name" value="Ntn_hydrolases_N"/>
</dbReference>
<evidence type="ECO:0000256" key="5">
    <source>
        <dbReference type="ARBA" id="ARBA00022840"/>
    </source>
</evidence>
<dbReference type="GO" id="GO:0005829">
    <property type="term" value="C:cytosol"/>
    <property type="evidence" value="ECO:0007669"/>
    <property type="project" value="TreeGrafter"/>
</dbReference>
<dbReference type="CDD" id="cd01991">
    <property type="entry name" value="Asn_synthase_B_C"/>
    <property type="match status" value="1"/>
</dbReference>
<organism evidence="13 14">
    <name type="scientific">Paenisporosarcina cavernae</name>
    <dbReference type="NCBI Taxonomy" id="2320858"/>
    <lineage>
        <taxon>Bacteria</taxon>
        <taxon>Bacillati</taxon>
        <taxon>Bacillota</taxon>
        <taxon>Bacilli</taxon>
        <taxon>Bacillales</taxon>
        <taxon>Caryophanaceae</taxon>
        <taxon>Paenisporosarcina</taxon>
    </lineage>
</organism>
<dbReference type="OrthoDB" id="9763290at2"/>
<dbReference type="SUPFAM" id="SSF52402">
    <property type="entry name" value="Adenine nucleotide alpha hydrolases-like"/>
    <property type="match status" value="1"/>
</dbReference>
<evidence type="ECO:0000256" key="4">
    <source>
        <dbReference type="ARBA" id="ARBA00022741"/>
    </source>
</evidence>
<reference evidence="14" key="1">
    <citation type="submission" date="2018-09" db="EMBL/GenBank/DDBJ databases">
        <authorList>
            <person name="Zhu H."/>
        </authorList>
    </citation>
    <scope>NUCLEOTIDE SEQUENCE [LARGE SCALE GENOMIC DNA]</scope>
    <source>
        <strain evidence="14">K2R23-3</strain>
    </source>
</reference>
<evidence type="ECO:0000256" key="6">
    <source>
        <dbReference type="ARBA" id="ARBA00022888"/>
    </source>
</evidence>
<evidence type="ECO:0000313" key="14">
    <source>
        <dbReference type="Proteomes" id="UP000265725"/>
    </source>
</evidence>
<dbReference type="InterPro" id="IPR014729">
    <property type="entry name" value="Rossmann-like_a/b/a_fold"/>
</dbReference>
<evidence type="ECO:0000256" key="8">
    <source>
        <dbReference type="ARBA" id="ARBA00048741"/>
    </source>
</evidence>
<keyword evidence="5 10" id="KW-0067">ATP-binding</keyword>
<keyword evidence="9" id="KW-0028">Amino-acid biosynthesis</keyword>
<comment type="similarity">
    <text evidence="2">Belongs to the asparagine synthetase family.</text>
</comment>
<dbReference type="CDD" id="cd00712">
    <property type="entry name" value="AsnB"/>
    <property type="match status" value="1"/>
</dbReference>
<accession>A0A385YWP8</accession>
<dbReference type="InterPro" id="IPR033738">
    <property type="entry name" value="AsnB_N"/>
</dbReference>
<name>A0A385YWP8_9BACL</name>
<feature type="domain" description="Glutamine amidotransferase type-2" evidence="12">
    <location>
        <begin position="2"/>
        <end position="216"/>
    </location>
</feature>
<dbReference type="Pfam" id="PF00733">
    <property type="entry name" value="Asn_synthase"/>
    <property type="match status" value="1"/>
</dbReference>
<feature type="binding site" evidence="10">
    <location>
        <position position="102"/>
    </location>
    <ligand>
        <name>L-glutamine</name>
        <dbReference type="ChEBI" id="CHEBI:58359"/>
    </ligand>
</feature>
<keyword evidence="13" id="KW-0436">Ligase</keyword>
<dbReference type="GO" id="GO:0004066">
    <property type="term" value="F:asparagine synthase (glutamine-hydrolyzing) activity"/>
    <property type="evidence" value="ECO:0007669"/>
    <property type="project" value="UniProtKB-EC"/>
</dbReference>
<dbReference type="SUPFAM" id="SSF56235">
    <property type="entry name" value="N-terminal nucleophile aminohydrolases (Ntn hydrolases)"/>
    <property type="match status" value="1"/>
</dbReference>
<dbReference type="PANTHER" id="PTHR43284">
    <property type="entry name" value="ASPARAGINE SYNTHETASE (GLUTAMINE-HYDROLYZING)"/>
    <property type="match status" value="1"/>
</dbReference>
<comment type="catalytic activity">
    <reaction evidence="8">
        <text>L-aspartate + L-glutamine + ATP + H2O = L-asparagine + L-glutamate + AMP + diphosphate + H(+)</text>
        <dbReference type="Rhea" id="RHEA:12228"/>
        <dbReference type="ChEBI" id="CHEBI:15377"/>
        <dbReference type="ChEBI" id="CHEBI:15378"/>
        <dbReference type="ChEBI" id="CHEBI:29985"/>
        <dbReference type="ChEBI" id="CHEBI:29991"/>
        <dbReference type="ChEBI" id="CHEBI:30616"/>
        <dbReference type="ChEBI" id="CHEBI:33019"/>
        <dbReference type="ChEBI" id="CHEBI:58048"/>
        <dbReference type="ChEBI" id="CHEBI:58359"/>
        <dbReference type="ChEBI" id="CHEBI:456215"/>
        <dbReference type="EC" id="6.3.5.4"/>
    </reaction>
</comment>
<dbReference type="PROSITE" id="PS51278">
    <property type="entry name" value="GATASE_TYPE_2"/>
    <property type="match status" value="1"/>
</dbReference>
<evidence type="ECO:0000313" key="13">
    <source>
        <dbReference type="EMBL" id="AYC30327.1"/>
    </source>
</evidence>
<dbReference type="GO" id="GO:0006529">
    <property type="term" value="P:asparagine biosynthetic process"/>
    <property type="evidence" value="ECO:0007669"/>
    <property type="project" value="UniProtKB-KW"/>
</dbReference>
<feature type="binding site" evidence="10">
    <location>
        <position position="294"/>
    </location>
    <ligand>
        <name>ATP</name>
        <dbReference type="ChEBI" id="CHEBI:30616"/>
    </ligand>
</feature>
<gene>
    <name evidence="13" type="primary">asnB</name>
    <name evidence="13" type="ORF">D3873_10885</name>
</gene>
<dbReference type="NCBIfam" id="TIGR01536">
    <property type="entry name" value="asn_synth_AEB"/>
    <property type="match status" value="1"/>
</dbReference>
<evidence type="ECO:0000256" key="11">
    <source>
        <dbReference type="PIRSR" id="PIRSR001589-3"/>
    </source>
</evidence>
<feature type="site" description="Important for beta-aspartyl-AMP intermediate formation" evidence="11">
    <location>
        <position position="379"/>
    </location>
</feature>
<feature type="binding site" evidence="10">
    <location>
        <begin position="377"/>
        <end position="378"/>
    </location>
    <ligand>
        <name>ATP</name>
        <dbReference type="ChEBI" id="CHEBI:30616"/>
    </ligand>
</feature>
<dbReference type="InterPro" id="IPR006426">
    <property type="entry name" value="Asn_synth_AEB"/>
</dbReference>
<dbReference type="EC" id="6.3.5.4" evidence="3"/>
<evidence type="ECO:0000256" key="9">
    <source>
        <dbReference type="PIRSR" id="PIRSR001589-1"/>
    </source>
</evidence>
<proteinExistence type="inferred from homology"/>
<dbReference type="KEGG" id="paek:D3873_10885"/>
<dbReference type="PIRSF" id="PIRSF001589">
    <property type="entry name" value="Asn_synthetase_glu-h"/>
    <property type="match status" value="1"/>
</dbReference>
<evidence type="ECO:0000256" key="1">
    <source>
        <dbReference type="ARBA" id="ARBA00005187"/>
    </source>
</evidence>
<protein>
    <recommendedName>
        <fullName evidence="3">asparagine synthase (glutamine-hydrolyzing)</fullName>
        <ecNumber evidence="3">6.3.5.4</ecNumber>
    </recommendedName>
</protein>
<keyword evidence="7 9" id="KW-0315">Glutamine amidotransferase</keyword>
<dbReference type="Pfam" id="PF13537">
    <property type="entry name" value="GATase_7"/>
    <property type="match status" value="1"/>
</dbReference>